<accession>A0A272ERW9</accession>
<dbReference type="PANTHER" id="PTHR46796">
    <property type="entry name" value="HTH-TYPE TRANSCRIPTIONAL ACTIVATOR RHAS-RELATED"/>
    <property type="match status" value="1"/>
</dbReference>
<dbReference type="InterPro" id="IPR018062">
    <property type="entry name" value="HTH_AraC-typ_CS"/>
</dbReference>
<reference evidence="6 7" key="2">
    <citation type="submission" date="2017-07" db="EMBL/GenBank/DDBJ databases">
        <title>Candidatus Dactylopiibacterium carminicum, a nitrogen-fixing symbiont of the cochineal insect Dactylopius coccus and Dactylopius opuntiae (Hemiptera: Coccoidea: Dactylopiidae).</title>
        <authorList>
            <person name="Vera A."/>
        </authorList>
    </citation>
    <scope>NUCLEOTIDE SEQUENCE [LARGE SCALE GENOMIC DNA]</scope>
    <source>
        <strain evidence="6 7">NFDCM</strain>
    </source>
</reference>
<dbReference type="Gene3D" id="3.20.80.10">
    <property type="entry name" value="Regulatory factor, effector binding domain"/>
    <property type="match status" value="1"/>
</dbReference>
<evidence type="ECO:0000313" key="8">
    <source>
        <dbReference type="Proteomes" id="UP000623509"/>
    </source>
</evidence>
<keyword evidence="3" id="KW-0804">Transcription</keyword>
<evidence type="ECO:0000313" key="6">
    <source>
        <dbReference type="EMBL" id="PAS92847.1"/>
    </source>
</evidence>
<keyword evidence="2" id="KW-0238">DNA-binding</keyword>
<dbReference type="InterPro" id="IPR020449">
    <property type="entry name" value="Tscrpt_reg_AraC-type_HTH"/>
</dbReference>
<dbReference type="Proteomes" id="UP000623509">
    <property type="component" value="Unassembled WGS sequence"/>
</dbReference>
<evidence type="ECO:0000259" key="4">
    <source>
        <dbReference type="PROSITE" id="PS01124"/>
    </source>
</evidence>
<organism evidence="6 7">
    <name type="scientific">Candidatus Dactylopiibacterium carminicum</name>
    <dbReference type="NCBI Taxonomy" id="857335"/>
    <lineage>
        <taxon>Bacteria</taxon>
        <taxon>Pseudomonadati</taxon>
        <taxon>Pseudomonadota</taxon>
        <taxon>Betaproteobacteria</taxon>
        <taxon>Rhodocyclales</taxon>
        <taxon>Rhodocyclaceae</taxon>
        <taxon>Candidatus Dactylopiibacterium</taxon>
    </lineage>
</organism>
<dbReference type="Proteomes" id="UP000216107">
    <property type="component" value="Unassembled WGS sequence"/>
</dbReference>
<sequence>MNFHAQLRQIARFGHLARYIDQHLDDALSLSELADIACMTRHRLDSAFQTYAQETPMSRVWRLRLLRARQQIGTHPERSLLDIALDAGYGSAAAFSRAFRRLHGQAPSAFRDRPGQQQPDLRIEALPSLGIQYLPYTGPRNELQQASDELRARAMHSGIPRHKRFGWAVNAADNLYARHEHSRIEVQAALLDAPLEQRIAGLDHGILPAGFYAVFSFQAGMPVPDAAALRTRIAAATGWHAADGPWLRRCRNAQYLPSRLESRFEVYIPICAGGDDARRSPCDFVLEK</sequence>
<dbReference type="SUPFAM" id="SSF46689">
    <property type="entry name" value="Homeodomain-like"/>
    <property type="match status" value="1"/>
</dbReference>
<dbReference type="AlphaFoldDB" id="A0A272ERW9"/>
<dbReference type="GO" id="GO:0003700">
    <property type="term" value="F:DNA-binding transcription factor activity"/>
    <property type="evidence" value="ECO:0007669"/>
    <property type="project" value="InterPro"/>
</dbReference>
<protein>
    <submittedName>
        <fullName evidence="5">AraC family transcriptional regulator</fullName>
    </submittedName>
</protein>
<dbReference type="SMART" id="SM00342">
    <property type="entry name" value="HTH_ARAC"/>
    <property type="match status" value="1"/>
</dbReference>
<dbReference type="GO" id="GO:0043565">
    <property type="term" value="F:sequence-specific DNA binding"/>
    <property type="evidence" value="ECO:0007669"/>
    <property type="project" value="InterPro"/>
</dbReference>
<dbReference type="InterPro" id="IPR009057">
    <property type="entry name" value="Homeodomain-like_sf"/>
</dbReference>
<reference evidence="5 8" key="1">
    <citation type="submission" date="2016-08" db="EMBL/GenBank/DDBJ databases">
        <title>Candidatus Dactylopiibacterium carminicum genome sequence.</title>
        <authorList>
            <person name="Ramirez-Puebla S.T."/>
            <person name="Ormeno-Orrillo E."/>
            <person name="Vera-Ponce De Leon A."/>
            <person name="Luis L."/>
            <person name="Sanchez-Flores A."/>
            <person name="Monica R."/>
            <person name="Martinez-Romero E."/>
        </authorList>
    </citation>
    <scope>NUCLEOTIDE SEQUENCE [LARGE SCALE GENOMIC DNA]</scope>
    <source>
        <strain evidence="5">END1</strain>
    </source>
</reference>
<gene>
    <name evidence="5" type="ORF">BGI27_10515</name>
    <name evidence="6" type="ORF">CGU29_09880</name>
</gene>
<dbReference type="OrthoDB" id="282744at2"/>
<evidence type="ECO:0000313" key="7">
    <source>
        <dbReference type="Proteomes" id="UP000216107"/>
    </source>
</evidence>
<feature type="domain" description="HTH araC/xylS-type" evidence="4">
    <location>
        <begin position="14"/>
        <end position="113"/>
    </location>
</feature>
<proteinExistence type="predicted"/>
<evidence type="ECO:0000256" key="2">
    <source>
        <dbReference type="ARBA" id="ARBA00023125"/>
    </source>
</evidence>
<dbReference type="InterPro" id="IPR050204">
    <property type="entry name" value="AraC_XylS_family_regulators"/>
</dbReference>
<dbReference type="PROSITE" id="PS01124">
    <property type="entry name" value="HTH_ARAC_FAMILY_2"/>
    <property type="match status" value="1"/>
</dbReference>
<dbReference type="Gene3D" id="1.10.10.60">
    <property type="entry name" value="Homeodomain-like"/>
    <property type="match status" value="1"/>
</dbReference>
<dbReference type="EMBL" id="MDUX01000032">
    <property type="protein sequence ID" value="KAF7598967.1"/>
    <property type="molecule type" value="Genomic_DNA"/>
</dbReference>
<keyword evidence="8" id="KW-1185">Reference proteome</keyword>
<dbReference type="PROSITE" id="PS00041">
    <property type="entry name" value="HTH_ARAC_FAMILY_1"/>
    <property type="match status" value="1"/>
</dbReference>
<dbReference type="InterPro" id="IPR018060">
    <property type="entry name" value="HTH_AraC"/>
</dbReference>
<evidence type="ECO:0000256" key="1">
    <source>
        <dbReference type="ARBA" id="ARBA00023015"/>
    </source>
</evidence>
<dbReference type="SUPFAM" id="SSF55136">
    <property type="entry name" value="Probable bacterial effector-binding domain"/>
    <property type="match status" value="1"/>
</dbReference>
<dbReference type="EMBL" id="NMRN01000028">
    <property type="protein sequence ID" value="PAS92847.1"/>
    <property type="molecule type" value="Genomic_DNA"/>
</dbReference>
<dbReference type="RefSeq" id="WP_095524840.1">
    <property type="nucleotide sequence ID" value="NZ_MDUX01000032.1"/>
</dbReference>
<evidence type="ECO:0000256" key="3">
    <source>
        <dbReference type="ARBA" id="ARBA00023163"/>
    </source>
</evidence>
<evidence type="ECO:0000313" key="5">
    <source>
        <dbReference type="EMBL" id="KAF7598967.1"/>
    </source>
</evidence>
<dbReference type="InterPro" id="IPR011256">
    <property type="entry name" value="Reg_factor_effector_dom_sf"/>
</dbReference>
<dbReference type="PRINTS" id="PR00032">
    <property type="entry name" value="HTHARAC"/>
</dbReference>
<name>A0A272ERW9_9RHOO</name>
<comment type="caution">
    <text evidence="6">The sequence shown here is derived from an EMBL/GenBank/DDBJ whole genome shotgun (WGS) entry which is preliminary data.</text>
</comment>
<dbReference type="Pfam" id="PF12833">
    <property type="entry name" value="HTH_18"/>
    <property type="match status" value="1"/>
</dbReference>
<keyword evidence="1" id="KW-0805">Transcription regulation</keyword>